<feature type="domain" description="UBR-type" evidence="12">
    <location>
        <begin position="116"/>
        <end position="186"/>
    </location>
</feature>
<accession>A0AAD1Z0U5</accession>
<dbReference type="InterPro" id="IPR036390">
    <property type="entry name" value="WH_DNA-bd_sf"/>
</dbReference>
<evidence type="ECO:0000256" key="5">
    <source>
        <dbReference type="ARBA" id="ARBA00022771"/>
    </source>
</evidence>
<keyword evidence="5 10" id="KW-0863">Zinc-finger</keyword>
<dbReference type="FunFam" id="2.10.110.30:FF:000002">
    <property type="entry name" value="Putative e3 ubiquitin-protein ligase ubr3"/>
    <property type="match status" value="1"/>
</dbReference>
<evidence type="ECO:0000256" key="3">
    <source>
        <dbReference type="ARBA" id="ARBA00022679"/>
    </source>
</evidence>
<dbReference type="SMART" id="SM00396">
    <property type="entry name" value="ZnF_UBR1"/>
    <property type="match status" value="1"/>
</dbReference>
<feature type="region of interest" description="Disordered" evidence="11">
    <location>
        <begin position="1168"/>
        <end position="1189"/>
    </location>
</feature>
<evidence type="ECO:0000313" key="14">
    <source>
        <dbReference type="Proteomes" id="UP000834106"/>
    </source>
</evidence>
<dbReference type="GO" id="GO:0008270">
    <property type="term" value="F:zinc ion binding"/>
    <property type="evidence" value="ECO:0007669"/>
    <property type="project" value="UniProtKB-UniRule"/>
</dbReference>
<evidence type="ECO:0000256" key="2">
    <source>
        <dbReference type="ARBA" id="ARBA00004906"/>
    </source>
</evidence>
<dbReference type="InterPro" id="IPR044046">
    <property type="entry name" value="E3_ligase_UBR-like_C"/>
</dbReference>
<feature type="zinc finger region" description="UBR-type" evidence="9">
    <location>
        <begin position="116"/>
        <end position="186"/>
    </location>
</feature>
<name>A0AAD1Z0U5_9LAMI</name>
<dbReference type="PANTHER" id="PTHR21497:SF53">
    <property type="entry name" value="E3 UBIQUITIN-PROTEIN LIGASE PRT6"/>
    <property type="match status" value="1"/>
</dbReference>
<dbReference type="Pfam" id="PF02207">
    <property type="entry name" value="zf-UBR"/>
    <property type="match status" value="1"/>
</dbReference>
<dbReference type="Proteomes" id="UP000834106">
    <property type="component" value="Chromosome 5"/>
</dbReference>
<dbReference type="InterPro" id="IPR055194">
    <property type="entry name" value="UBR1-like_WH"/>
</dbReference>
<evidence type="ECO:0000313" key="13">
    <source>
        <dbReference type="EMBL" id="CAI9760760.1"/>
    </source>
</evidence>
<comment type="pathway">
    <text evidence="2 10">Protein modification; protein ubiquitination.</text>
</comment>
<keyword evidence="4 10" id="KW-0479">Metal-binding</keyword>
<dbReference type="EC" id="2.3.2.27" evidence="10"/>
<dbReference type="GO" id="GO:0016567">
    <property type="term" value="P:protein ubiquitination"/>
    <property type="evidence" value="ECO:0007669"/>
    <property type="project" value="UniProtKB-UniRule"/>
</dbReference>
<feature type="compositionally biased region" description="Polar residues" evidence="11">
    <location>
        <begin position="1178"/>
        <end position="1189"/>
    </location>
</feature>
<dbReference type="SUPFAM" id="SSF46785">
    <property type="entry name" value="Winged helix' DNA-binding domain"/>
    <property type="match status" value="1"/>
</dbReference>
<dbReference type="GO" id="GO:0000151">
    <property type="term" value="C:ubiquitin ligase complex"/>
    <property type="evidence" value="ECO:0007669"/>
    <property type="project" value="TreeGrafter"/>
</dbReference>
<dbReference type="Pfam" id="PF22960">
    <property type="entry name" value="WHD_UBR1"/>
    <property type="match status" value="1"/>
</dbReference>
<dbReference type="EMBL" id="OU503040">
    <property type="protein sequence ID" value="CAI9760760.1"/>
    <property type="molecule type" value="Genomic_DNA"/>
</dbReference>
<evidence type="ECO:0000256" key="4">
    <source>
        <dbReference type="ARBA" id="ARBA00022723"/>
    </source>
</evidence>
<dbReference type="Gene3D" id="2.10.110.30">
    <property type="match status" value="1"/>
</dbReference>
<dbReference type="GO" id="GO:0005737">
    <property type="term" value="C:cytoplasm"/>
    <property type="evidence" value="ECO:0007669"/>
    <property type="project" value="TreeGrafter"/>
</dbReference>
<evidence type="ECO:0000256" key="10">
    <source>
        <dbReference type="RuleBase" id="RU366018"/>
    </source>
</evidence>
<keyword evidence="6 10" id="KW-0833">Ubl conjugation pathway</keyword>
<dbReference type="PANTHER" id="PTHR21497">
    <property type="entry name" value="UBIQUITIN LIGASE E3 ALPHA-RELATED"/>
    <property type="match status" value="1"/>
</dbReference>
<dbReference type="CDD" id="cd19673">
    <property type="entry name" value="UBR-box_UBR3"/>
    <property type="match status" value="1"/>
</dbReference>
<evidence type="ECO:0000256" key="1">
    <source>
        <dbReference type="ARBA" id="ARBA00000900"/>
    </source>
</evidence>
<dbReference type="InterPro" id="IPR039164">
    <property type="entry name" value="UBR1-like"/>
</dbReference>
<comment type="function">
    <text evidence="10">Ubiquitin ligase protein which is a component of the N-end rule pathway. Recognizes and binds to proteins bearing specific N-terminal residues that are destabilizing according to the N-end rule, leading to their ubiquitination and subsequent degradation.</text>
</comment>
<protein>
    <recommendedName>
        <fullName evidence="10">E3 ubiquitin-protein ligase</fullName>
        <ecNumber evidence="10">2.3.2.27</ecNumber>
    </recommendedName>
</protein>
<evidence type="ECO:0000256" key="6">
    <source>
        <dbReference type="ARBA" id="ARBA00022786"/>
    </source>
</evidence>
<evidence type="ECO:0000256" key="8">
    <source>
        <dbReference type="ARBA" id="ARBA00046341"/>
    </source>
</evidence>
<keyword evidence="7 10" id="KW-0862">Zinc</keyword>
<evidence type="ECO:0000259" key="12">
    <source>
        <dbReference type="PROSITE" id="PS51157"/>
    </source>
</evidence>
<sequence length="2023" mass="225844">MMIDSSPESNTLSRHELILQRLASLGVPEENLSQGPQGLVAYVKNDKSRIAELVSAILSTDEEATEAVSETRGGSTKEADEDVFCESMIWLQWLMFDGDPSLALEHLAKMNGNQRGVCGAVWGNDDLAYSCRTCEHDSTCAICVPCFENGNHKDHDYSVIYTGGGCCDCGDITAWKREGFCSKHKGAEQIQPLPEDFAKSLKPALDSLLVDLREKLLYAESAFQGSPILTNHVAEPVKAANDLTSAVVEMLLEFCKSSESLLSFISVRVYSYPGLLAVLLRAERFLNDGVVGKLHELLLKLIGEPIFKYEFAKVFLSYYPTVVNEAIEEKSDNVFKKYQLLSTFSVQILTVPTLTPHLVEEMNLLSVLFECLERIFISCAGEDGRLQVAQWSNLYETTVLVVEHIRYVMSHYVVSKYLCHGGRDLVRTWMRLLAFVQGMNPQKRETGSHIELENDSIHLPFILCNSISNILYLLVAGAFSVNTSEETNEDAFFRAYKLDFEDQDSLRLAKVGRLSQESSIGSVIGKNAFDHASKAADNIPIPSSALWLTFECLRAIENWLVMDNTVGPFNILPSKSKNVFGNNFLALKRTLSKFRRDRPIFKSFTSSKSKLTISSEVFSKRCSSPSRGGFNIGIGLECGRPIGQEAEPGGCDDSMLDGESSSELEGLKVLSFSDWPDVMYDVSSQGISVHVPLHRLLSMVLRRALKQCYGESASLDMMNARSTDRSSAIYNDFLGHILGGCHPCGFSAFLMEHPLRIRVFCAEVQAGMWCRNGDAPILSSEWYRTVRWSEQGQELDLFLLQCCAALAPADLYVKRILERFGLSNYMSLNLKPSSEHESTLLAEMLTLLIQIVHERRFCGLTTVECLQRELVYKLSIDDATRSQLVESLPRDLSKIDKLQEILETIAEYSNPSGMTQGMYKLRSAYWKELDLYHPHWNSRDLQAAEERYSQFCNVSALTTQLPKWTKIYYPLRGIAQIATCKTLLQIVRAILFYAAFTDELTPSRAPDHVLVTALHLLVLALDICQVQKESGDLLCCTNDVIPILAFASEEICMNKYGDQSMLSLLVLLMRIHERENAENFMKPGNFCLSSLILDLLKKFAELEPRCMTSLQKLAPELAYQLSLSIPRGNTNDMASASDSEKRKAKARERQAAILEKMRAQQSKFLASISSSSDDEMNGSKSGQLSCDSDVSNSQESAQVICSLCHDPNSRRPISFLVFLQKSSIKSFVDKGPPSWEQVSHAGKEHVSNSTVPIDLSQRSDISGDSEMVSSSQLMDMVQSTLNDFALMGQTREMNAFLEFIRALFPSIGNVQLPCISTDLKEKTANSLETLEEHIYLMIRGFCASLWDLESQRPAGNFFTAGVNLERSRNSESLCLGKYIAALSVETLDNPSASEHSRPLSDMTQSESNMLYFRRVGFEGGHIVDPDQGEFLCPVCRGLANSVLPALPGDFRKVHPPPAIPTVNSMNAGSYSSLSDSKVSSFSLEDALSLLRSAADVSLSNELLKAFPFEQNVRITPNLEPVFRVLSEMCFPGVDKISGSGRVNHPVILWDTLKYSLMSTEIAARSRKNSLTPNCSLGSLYEELNSSCGFILSLLLNVIQSIRAQNSQSVLLRLRGIQLFAKSVCSGTSPNEISNHTCPQEGNLLCILENAEADIQYPDVRLWRRASDPVLAHDAFSTSMWILFCLPCPFLSCKDSYLSLVHVCYVVTITQAIITYCNKRQCTISELGFHDCLITDIFKFMEEHGGALQCFDSSYINPTYDMKDAIRSLSFPYLRRCALLWKLINHSSRASFSDGACTFDGSLYADDDSENVRNIVEELSEVEKLEKMFNIPPLDVIINDEKSRFTAFRWLCHFSEDLLQRYIKKRCPDCGDVQKEPALCLLCGKLCSPNWKTCCRESGCQTHAKACGAGIGVFLLIRRTTIFLQRSARQAPWSSPYLDAFGEEDVEMRRGKPLYLNKERYAALTHMVASHGLDRNSKVLRQTTTDSFSTGSAHQLNVIWIGLVVLNGIGSSPSCFFPHRLPNV</sequence>
<keyword evidence="14" id="KW-1185">Reference proteome</keyword>
<evidence type="ECO:0000256" key="11">
    <source>
        <dbReference type="SAM" id="MobiDB-lite"/>
    </source>
</evidence>
<dbReference type="InterPro" id="IPR003126">
    <property type="entry name" value="Znf_UBR"/>
</dbReference>
<comment type="similarity">
    <text evidence="8 10">Belongs to the E3 ubiquitin-protein ligase UBR1-like family.</text>
</comment>
<evidence type="ECO:0000256" key="9">
    <source>
        <dbReference type="PROSITE-ProRule" id="PRU00508"/>
    </source>
</evidence>
<proteinExistence type="inferred from homology"/>
<reference evidence="13" key="1">
    <citation type="submission" date="2023-05" db="EMBL/GenBank/DDBJ databases">
        <authorList>
            <person name="Huff M."/>
        </authorList>
    </citation>
    <scope>NUCLEOTIDE SEQUENCE</scope>
</reference>
<comment type="catalytic activity">
    <reaction evidence="1 10">
        <text>S-ubiquitinyl-[E2 ubiquitin-conjugating enzyme]-L-cysteine + [acceptor protein]-L-lysine = [E2 ubiquitin-conjugating enzyme]-L-cysteine + N(6)-ubiquitinyl-[acceptor protein]-L-lysine.</text>
        <dbReference type="EC" id="2.3.2.27"/>
    </reaction>
</comment>
<dbReference type="GO" id="GO:0061630">
    <property type="term" value="F:ubiquitin protein ligase activity"/>
    <property type="evidence" value="ECO:0007669"/>
    <property type="project" value="UniProtKB-UniRule"/>
</dbReference>
<organism evidence="13 14">
    <name type="scientific">Fraxinus pennsylvanica</name>
    <dbReference type="NCBI Taxonomy" id="56036"/>
    <lineage>
        <taxon>Eukaryota</taxon>
        <taxon>Viridiplantae</taxon>
        <taxon>Streptophyta</taxon>
        <taxon>Embryophyta</taxon>
        <taxon>Tracheophyta</taxon>
        <taxon>Spermatophyta</taxon>
        <taxon>Magnoliopsida</taxon>
        <taxon>eudicotyledons</taxon>
        <taxon>Gunneridae</taxon>
        <taxon>Pentapetalae</taxon>
        <taxon>asterids</taxon>
        <taxon>lamiids</taxon>
        <taxon>Lamiales</taxon>
        <taxon>Oleaceae</taxon>
        <taxon>Oleeae</taxon>
        <taxon>Fraxinus</taxon>
    </lineage>
</organism>
<gene>
    <name evidence="13" type="ORF">FPE_LOCUS8190</name>
</gene>
<keyword evidence="3 10" id="KW-0808">Transferase</keyword>
<dbReference type="PROSITE" id="PS51157">
    <property type="entry name" value="ZF_UBR"/>
    <property type="match status" value="1"/>
</dbReference>
<dbReference type="Pfam" id="PF18995">
    <property type="entry name" value="PRT6_C"/>
    <property type="match status" value="2"/>
</dbReference>
<dbReference type="GO" id="GO:0071596">
    <property type="term" value="P:ubiquitin-dependent protein catabolic process via the N-end rule pathway"/>
    <property type="evidence" value="ECO:0007669"/>
    <property type="project" value="UniProtKB-UniRule"/>
</dbReference>
<evidence type="ECO:0000256" key="7">
    <source>
        <dbReference type="ARBA" id="ARBA00022833"/>
    </source>
</evidence>